<dbReference type="PANTHER" id="PTHR31901">
    <property type="entry name" value="GH3 DOMAIN-CONTAINING PROTEIN"/>
    <property type="match status" value="1"/>
</dbReference>
<dbReference type="GO" id="GO:0016881">
    <property type="term" value="F:acid-amino acid ligase activity"/>
    <property type="evidence" value="ECO:0007669"/>
    <property type="project" value="TreeGrafter"/>
</dbReference>
<dbReference type="STRING" id="454006.SAMN05421825_2189"/>
<dbReference type="InterPro" id="IPR004993">
    <property type="entry name" value="GH3"/>
</dbReference>
<keyword evidence="4" id="KW-1185">Reference proteome</keyword>
<feature type="domain" description="GH3 C-terminal" evidence="2">
    <location>
        <begin position="386"/>
        <end position="497"/>
    </location>
</feature>
<organism evidence="3 4">
    <name type="scientific">Epilithonimonas hungarica</name>
    <dbReference type="NCBI Taxonomy" id="454006"/>
    <lineage>
        <taxon>Bacteria</taxon>
        <taxon>Pseudomonadati</taxon>
        <taxon>Bacteroidota</taxon>
        <taxon>Flavobacteriia</taxon>
        <taxon>Flavobacteriales</taxon>
        <taxon>Weeksellaceae</taxon>
        <taxon>Chryseobacterium group</taxon>
        <taxon>Epilithonimonas</taxon>
    </lineage>
</organism>
<evidence type="ECO:0000259" key="1">
    <source>
        <dbReference type="Pfam" id="PF23571"/>
    </source>
</evidence>
<dbReference type="Pfam" id="PF23572">
    <property type="entry name" value="GH3_C"/>
    <property type="match status" value="1"/>
</dbReference>
<evidence type="ECO:0000259" key="2">
    <source>
        <dbReference type="Pfam" id="PF23572"/>
    </source>
</evidence>
<dbReference type="InterPro" id="IPR042099">
    <property type="entry name" value="ANL_N_sf"/>
</dbReference>
<name>A0A1G7P5A8_9FLAO</name>
<dbReference type="InterPro" id="IPR055377">
    <property type="entry name" value="GH3_M"/>
</dbReference>
<dbReference type="PANTHER" id="PTHR31901:SF9">
    <property type="entry name" value="GH3 DOMAIN-CONTAINING PROTEIN"/>
    <property type="match status" value="1"/>
</dbReference>
<dbReference type="InterPro" id="IPR055378">
    <property type="entry name" value="GH3_C"/>
</dbReference>
<evidence type="ECO:0000313" key="3">
    <source>
        <dbReference type="EMBL" id="SDF81307.1"/>
    </source>
</evidence>
<dbReference type="Pfam" id="PF23571">
    <property type="entry name" value="GH3_M"/>
    <property type="match status" value="1"/>
</dbReference>
<reference evidence="4" key="1">
    <citation type="submission" date="2016-10" db="EMBL/GenBank/DDBJ databases">
        <authorList>
            <person name="Varghese N."/>
            <person name="Submissions S."/>
        </authorList>
    </citation>
    <scope>NUCLEOTIDE SEQUENCE [LARGE SCALE GENOMIC DNA]</scope>
    <source>
        <strain evidence="4">DSM 19684</strain>
    </source>
</reference>
<dbReference type="GO" id="GO:0005737">
    <property type="term" value="C:cytoplasm"/>
    <property type="evidence" value="ECO:0007669"/>
    <property type="project" value="TreeGrafter"/>
</dbReference>
<dbReference type="Pfam" id="PF03321">
    <property type="entry name" value="GH3"/>
    <property type="match status" value="1"/>
</dbReference>
<sequence>MTIEIFCEMLNFIKKNIALIWAKKHIEKSKNFKINAIENQQELLLDLVKTAEKTLFGREHQFESIKSIEDFQKNVPVSDYEDLKPYIEKIKKGQAKILWPDLPEYFAKTSGTTSGSKYIPISKEAMPFQVAAAQSAIFHYIEKKNNADFVGGKMIFLQGSPELEEINGVKTGRLSGIVAHHIPNYLQKNRLPSWETNCLEDWETKVDKIVEETENENMTLISGIPPWLIMYFEKLIDRHGEKITEIFPNLQLIITGGVNYEPYRDKMNELLGKPVDIVQTFPASEGFFAFQDDYQKEGLLLLTNHGIFYEFIPLEQYGKPNAERLTLKDIELNKDYALILTTNSGLWAYSIGDVVRFIDRNPYRILVSGRTKHFTSAFGEHVIAFEVEEALKATVEKFAAQITEFHLAPQVNPEEGLPYHEWFIEFEKEPENFEAFKSELDLQLRKRNTYYDDLISGNILQPLVITKLKKNAFQDYAKSEGKLGGQNKIPRLANDRKIALYLEKLNLQ</sequence>
<accession>A0A1G7P5A8</accession>
<feature type="domain" description="GH3 middle" evidence="1">
    <location>
        <begin position="301"/>
        <end position="359"/>
    </location>
</feature>
<proteinExistence type="predicted"/>
<dbReference type="Proteomes" id="UP000199203">
    <property type="component" value="Unassembled WGS sequence"/>
</dbReference>
<evidence type="ECO:0000313" key="4">
    <source>
        <dbReference type="Proteomes" id="UP000199203"/>
    </source>
</evidence>
<dbReference type="EMBL" id="FNBH01000002">
    <property type="protein sequence ID" value="SDF81307.1"/>
    <property type="molecule type" value="Genomic_DNA"/>
</dbReference>
<dbReference type="Gene3D" id="3.40.50.12780">
    <property type="entry name" value="N-terminal domain of ligase-like"/>
    <property type="match status" value="1"/>
</dbReference>
<dbReference type="AlphaFoldDB" id="A0A1G7P5A8"/>
<protein>
    <submittedName>
        <fullName evidence="3">GH3 auxin-responsive promoter</fullName>
    </submittedName>
</protein>
<gene>
    <name evidence="3" type="ORF">SAMN05421825_2189</name>
</gene>